<evidence type="ECO:0000313" key="3">
    <source>
        <dbReference type="Proteomes" id="UP000285138"/>
    </source>
</evidence>
<dbReference type="InterPro" id="IPR018604">
    <property type="entry name" value="YycI-like"/>
</dbReference>
<dbReference type="Pfam" id="PF09648">
    <property type="entry name" value="YycI"/>
    <property type="match status" value="1"/>
</dbReference>
<evidence type="ECO:0000313" key="2">
    <source>
        <dbReference type="EMBL" id="RQD76716.1"/>
    </source>
</evidence>
<sequence>MEWSKAKNILILTFLALNIFLGYSLWKEANLLFPARLVTHQEMEEAEEYLKAVNLELKVSPSRQIFYMPLLTVENNPPELDSLLNSLFNGEVGLPSPDNFESDPQVYRQEGKELLLWSKGRVEFSQEVVPPAGEEEMDTEEALLRAQEFLENRDLFPSDARVEEIIELEDDRYLVIFNQVYTNQALYGGSLRVHIAPGGVKGFEKYWLNPQGFSGQDINTISAPSALISLAENLVPFSEKKEIISVNIGYYTEALDAQRWDMVPVWRIKIADQGIYFINAYTGELEGRVDY</sequence>
<feature type="domain" description="Regulatory protein YycH-like" evidence="1">
    <location>
        <begin position="44"/>
        <end position="281"/>
    </location>
</feature>
<protein>
    <recommendedName>
        <fullName evidence="1">Regulatory protein YycH-like domain-containing protein</fullName>
    </recommendedName>
</protein>
<dbReference type="Gene3D" id="2.40.128.690">
    <property type="entry name" value="YycH protein, domain 3-like"/>
    <property type="match status" value="1"/>
</dbReference>
<dbReference type="GO" id="GO:0016020">
    <property type="term" value="C:membrane"/>
    <property type="evidence" value="ECO:0007669"/>
    <property type="project" value="InterPro"/>
</dbReference>
<dbReference type="Proteomes" id="UP000285138">
    <property type="component" value="Unassembled WGS sequence"/>
</dbReference>
<comment type="caution">
    <text evidence="2">The sequence shown here is derived from an EMBL/GenBank/DDBJ whole genome shotgun (WGS) entry which is preliminary data.</text>
</comment>
<accession>A0A424YFV0</accession>
<reference evidence="2 3" key="1">
    <citation type="submission" date="2018-08" db="EMBL/GenBank/DDBJ databases">
        <title>The metabolism and importance of syntrophic acetate oxidation coupled to methane or sulfide production in haloalkaline environments.</title>
        <authorList>
            <person name="Timmers P.H.A."/>
            <person name="Vavourakis C.D."/>
            <person name="Sorokin D.Y."/>
            <person name="Sinninghe Damste J.S."/>
            <person name="Muyzer G."/>
            <person name="Stams A.J.M."/>
            <person name="Plugge C.M."/>
        </authorList>
    </citation>
    <scope>NUCLEOTIDE SEQUENCE [LARGE SCALE GENOMIC DNA]</scope>
    <source>
        <strain evidence="2">MSAO_Bac1</strain>
    </source>
</reference>
<dbReference type="EMBL" id="QZAA01000111">
    <property type="protein sequence ID" value="RQD76716.1"/>
    <property type="molecule type" value="Genomic_DNA"/>
</dbReference>
<organism evidence="2 3">
    <name type="scientific">Candidatus Syntrophonatronum acetioxidans</name>
    <dbReference type="NCBI Taxonomy" id="1795816"/>
    <lineage>
        <taxon>Bacteria</taxon>
        <taxon>Bacillati</taxon>
        <taxon>Bacillota</taxon>
        <taxon>Clostridia</taxon>
        <taxon>Eubacteriales</taxon>
        <taxon>Syntrophomonadaceae</taxon>
        <taxon>Candidatus Syntrophonatronum</taxon>
    </lineage>
</organism>
<name>A0A424YFV0_9FIRM</name>
<dbReference type="AlphaFoldDB" id="A0A424YFV0"/>
<gene>
    <name evidence="2" type="ORF">D5R97_03790</name>
</gene>
<proteinExistence type="predicted"/>
<evidence type="ECO:0000259" key="1">
    <source>
        <dbReference type="Pfam" id="PF09648"/>
    </source>
</evidence>